<dbReference type="Pfam" id="PF14368">
    <property type="entry name" value="LTP_2"/>
    <property type="match status" value="1"/>
</dbReference>
<reference evidence="3 4" key="1">
    <citation type="submission" date="2019-07" db="EMBL/GenBank/DDBJ databases">
        <title>De Novo Assembly of kiwifruit Actinidia rufa.</title>
        <authorList>
            <person name="Sugita-Konishi S."/>
            <person name="Sato K."/>
            <person name="Mori E."/>
            <person name="Abe Y."/>
            <person name="Kisaki G."/>
            <person name="Hamano K."/>
            <person name="Suezawa K."/>
            <person name="Otani M."/>
            <person name="Fukuda T."/>
            <person name="Manabe T."/>
            <person name="Gomi K."/>
            <person name="Tabuchi M."/>
            <person name="Akimitsu K."/>
            <person name="Kataoka I."/>
        </authorList>
    </citation>
    <scope>NUCLEOTIDE SEQUENCE [LARGE SCALE GENOMIC DNA]</scope>
    <source>
        <strain evidence="4">cv. Fuchu</strain>
    </source>
</reference>
<sequence>MIPLVATPAVTTSCSVEIASVYPCYPYIALPADTGSPSEICCDILREAYEIGSARCICLLLSPETAGVPMDQERIFLLDELCRTSRSLRSICAGHLPPTSDLRGWTTVTTDDDGVADELAVHHGHIDGVANQSTDVPADVHVVPNYMRFVIAVLGLVVVILVVLGLVVGILGFILIRESRKMDCADAHSKVC</sequence>
<organism evidence="3 4">
    <name type="scientific">Actinidia rufa</name>
    <dbReference type="NCBI Taxonomy" id="165716"/>
    <lineage>
        <taxon>Eukaryota</taxon>
        <taxon>Viridiplantae</taxon>
        <taxon>Streptophyta</taxon>
        <taxon>Embryophyta</taxon>
        <taxon>Tracheophyta</taxon>
        <taxon>Spermatophyta</taxon>
        <taxon>Magnoliopsida</taxon>
        <taxon>eudicotyledons</taxon>
        <taxon>Gunneridae</taxon>
        <taxon>Pentapetalae</taxon>
        <taxon>asterids</taxon>
        <taxon>Ericales</taxon>
        <taxon>Actinidiaceae</taxon>
        <taxon>Actinidia</taxon>
    </lineage>
</organism>
<keyword evidence="1" id="KW-1133">Transmembrane helix</keyword>
<keyword evidence="1" id="KW-0812">Transmembrane</keyword>
<comment type="caution">
    <text evidence="3">The sequence shown here is derived from an EMBL/GenBank/DDBJ whole genome shotgun (WGS) entry which is preliminary data.</text>
</comment>
<evidence type="ECO:0000313" key="3">
    <source>
        <dbReference type="EMBL" id="GFZ08269.1"/>
    </source>
</evidence>
<feature type="domain" description="Bifunctional inhibitor/plant lipid transfer protein/seed storage helical" evidence="2">
    <location>
        <begin position="6"/>
        <end position="92"/>
    </location>
</feature>
<dbReference type="SUPFAM" id="SSF47699">
    <property type="entry name" value="Bifunctional inhibitor/lipid-transfer protein/seed storage 2S albumin"/>
    <property type="match status" value="1"/>
</dbReference>
<name>A0A7J0GBV2_9ERIC</name>
<accession>A0A7J0GBV2</accession>
<dbReference type="Proteomes" id="UP000585474">
    <property type="component" value="Unassembled WGS sequence"/>
</dbReference>
<gene>
    <name evidence="3" type="ORF">Acr_20g0000770</name>
</gene>
<keyword evidence="1" id="KW-0472">Membrane</keyword>
<keyword evidence="4" id="KW-1185">Reference proteome</keyword>
<dbReference type="PANTHER" id="PTHR35747:SF2">
    <property type="entry name" value="NON-SPECIFIC LIPID TRANSFER PROTEIN GPI-ANCHORED 25"/>
    <property type="match status" value="1"/>
</dbReference>
<feature type="transmembrane region" description="Helical" evidence="1">
    <location>
        <begin position="149"/>
        <end position="176"/>
    </location>
</feature>
<dbReference type="EMBL" id="BJWL01000020">
    <property type="protein sequence ID" value="GFZ08269.1"/>
    <property type="molecule type" value="Genomic_DNA"/>
</dbReference>
<protein>
    <recommendedName>
        <fullName evidence="2">Bifunctional inhibitor/plant lipid transfer protein/seed storage helical domain-containing protein</fullName>
    </recommendedName>
</protein>
<dbReference type="AlphaFoldDB" id="A0A7J0GBV2"/>
<evidence type="ECO:0000259" key="2">
    <source>
        <dbReference type="Pfam" id="PF14368"/>
    </source>
</evidence>
<evidence type="ECO:0000256" key="1">
    <source>
        <dbReference type="SAM" id="Phobius"/>
    </source>
</evidence>
<evidence type="ECO:0000313" key="4">
    <source>
        <dbReference type="Proteomes" id="UP000585474"/>
    </source>
</evidence>
<proteinExistence type="predicted"/>
<dbReference type="InterPro" id="IPR016140">
    <property type="entry name" value="Bifunc_inhib/LTP/seed_store"/>
</dbReference>
<dbReference type="InterPro" id="IPR053353">
    <property type="entry name" value="Plant_LTP_GPI-anchored"/>
</dbReference>
<dbReference type="InterPro" id="IPR036312">
    <property type="entry name" value="Bifun_inhib/LTP/seed_sf"/>
</dbReference>
<dbReference type="PANTHER" id="PTHR35747">
    <property type="entry name" value="BIFUNCTIONAL INHIBITOR/LIPID-TRANSFER PROTEIN/SEED STORAGE 2S ALBUMIN SUPERFAMILY PROTEIN"/>
    <property type="match status" value="1"/>
</dbReference>
<dbReference type="Gene3D" id="1.10.110.10">
    <property type="entry name" value="Plant lipid-transfer and hydrophobic proteins"/>
    <property type="match status" value="1"/>
</dbReference>